<dbReference type="GO" id="GO:0046872">
    <property type="term" value="F:metal ion binding"/>
    <property type="evidence" value="ECO:0007669"/>
    <property type="project" value="UniProtKB-KW"/>
</dbReference>
<dbReference type="InterPro" id="IPR036523">
    <property type="entry name" value="SurE-like_sf"/>
</dbReference>
<organism evidence="5 6">
    <name type="scientific">Aeropyrum pernix</name>
    <dbReference type="NCBI Taxonomy" id="56636"/>
    <lineage>
        <taxon>Archaea</taxon>
        <taxon>Thermoproteota</taxon>
        <taxon>Thermoprotei</taxon>
        <taxon>Desulfurococcales</taxon>
        <taxon>Desulfurococcaceae</taxon>
        <taxon>Aeropyrum</taxon>
    </lineage>
</organism>
<evidence type="ECO:0000256" key="2">
    <source>
        <dbReference type="ARBA" id="ARBA00022723"/>
    </source>
</evidence>
<dbReference type="Proteomes" id="UP000291213">
    <property type="component" value="Unassembled WGS sequence"/>
</dbReference>
<accession>A0A401H9L1</accession>
<dbReference type="GO" id="GO:0008252">
    <property type="term" value="F:nucleotidase activity"/>
    <property type="evidence" value="ECO:0007669"/>
    <property type="project" value="InterPro"/>
</dbReference>
<comment type="caution">
    <text evidence="5">The sequence shown here is derived from an EMBL/GenBank/DDBJ whole genome shotgun (WGS) entry which is preliminary data.</text>
</comment>
<dbReference type="Pfam" id="PF01975">
    <property type="entry name" value="SurE"/>
    <property type="match status" value="1"/>
</dbReference>
<dbReference type="InterPro" id="IPR002828">
    <property type="entry name" value="SurE-like_Pase/nucleotidase"/>
</dbReference>
<evidence type="ECO:0000259" key="4">
    <source>
        <dbReference type="Pfam" id="PF01975"/>
    </source>
</evidence>
<sequence length="267" mass="28912">MLKAIVTNDDGVHSRSLRALAESLASRGWDVVVAAPLGNWSGYSKSIGRFRGNRVYRFESRGVRFFTGDMPPAALVGTAIDIAGFEPDIVVSGINYGPNLGIYDFFSSGTIGGALEAALRGFKSVSISSACREEETDCLPEAVSISLAVVESAVETLSSSAGLMVVNIPRSPRGFKVARPCRRVPRFSGEIGEEGSLLVEKFDHSRLFSSEHDSCDGRLFSMGYIPVSLYKIDSGWIHPLDPTKDGYLKAVEDILNYKIFPSAGKQF</sequence>
<dbReference type="PANTHER" id="PTHR30457:SF0">
    <property type="entry name" value="PHOSPHATASE, PUTATIVE (AFU_ORTHOLOGUE AFUA_4G01070)-RELATED"/>
    <property type="match status" value="1"/>
</dbReference>
<dbReference type="SUPFAM" id="SSF64167">
    <property type="entry name" value="SurE-like"/>
    <property type="match status" value="1"/>
</dbReference>
<gene>
    <name evidence="5" type="ORF">apy_08050</name>
</gene>
<dbReference type="Gene3D" id="3.40.1210.10">
    <property type="entry name" value="Survival protein SurE-like phosphatase/nucleotidase"/>
    <property type="match status" value="1"/>
</dbReference>
<proteinExistence type="inferred from homology"/>
<dbReference type="EMBL" id="BDMD01000040">
    <property type="protein sequence ID" value="GBF09080.1"/>
    <property type="molecule type" value="Genomic_DNA"/>
</dbReference>
<comment type="similarity">
    <text evidence="1">Belongs to the SurE nucleotidase family.</text>
</comment>
<evidence type="ECO:0000313" key="5">
    <source>
        <dbReference type="EMBL" id="GBF09080.1"/>
    </source>
</evidence>
<keyword evidence="2" id="KW-0479">Metal-binding</keyword>
<evidence type="ECO:0000256" key="3">
    <source>
        <dbReference type="ARBA" id="ARBA00022801"/>
    </source>
</evidence>
<dbReference type="OrthoDB" id="14682at2157"/>
<keyword evidence="3" id="KW-0378">Hydrolase</keyword>
<reference evidence="5 6" key="1">
    <citation type="submission" date="2017-02" db="EMBL/GenBank/DDBJ databases">
        <title>isolation and characterization of a novel temperate virus Aeropyrum globular virus 1 infecting hyperthermophilic archaeon Aeropyrum.</title>
        <authorList>
            <person name="Yumiya M."/>
            <person name="Yoshida T."/>
            <person name="Sako Y."/>
        </authorList>
    </citation>
    <scope>NUCLEOTIDE SEQUENCE [LARGE SCALE GENOMIC DNA]</scope>
    <source>
        <strain evidence="5 6">YK1-12-2013</strain>
    </source>
</reference>
<evidence type="ECO:0000313" key="6">
    <source>
        <dbReference type="Proteomes" id="UP000291213"/>
    </source>
</evidence>
<protein>
    <submittedName>
        <fullName evidence="5">5'-nucleotidase SurE</fullName>
    </submittedName>
</protein>
<dbReference type="RefSeq" id="WP_165487920.1">
    <property type="nucleotide sequence ID" value="NZ_BDMD01000040.1"/>
</dbReference>
<dbReference type="PANTHER" id="PTHR30457">
    <property type="entry name" value="5'-NUCLEOTIDASE SURE"/>
    <property type="match status" value="1"/>
</dbReference>
<dbReference type="InterPro" id="IPR030048">
    <property type="entry name" value="SurE"/>
</dbReference>
<feature type="domain" description="Survival protein SurE-like phosphatase/nucleotidase" evidence="4">
    <location>
        <begin position="5"/>
        <end position="183"/>
    </location>
</feature>
<name>A0A401H9L1_AERPX</name>
<dbReference type="AlphaFoldDB" id="A0A401H9L1"/>
<evidence type="ECO:0000256" key="1">
    <source>
        <dbReference type="ARBA" id="ARBA00011062"/>
    </source>
</evidence>